<reference evidence="4" key="1">
    <citation type="submission" date="2019-01" db="EMBL/GenBank/DDBJ databases">
        <title>Cytophagaceae bacterium strain CAR-16.</title>
        <authorList>
            <person name="Chen W.-M."/>
        </authorList>
    </citation>
    <scope>NUCLEOTIDE SEQUENCE [LARGE SCALE GENOMIC DNA]</scope>
    <source>
        <strain evidence="4">CHR27</strain>
    </source>
</reference>
<organism evidence="3 4">
    <name type="scientific">Sphingobium fluviale</name>
    <dbReference type="NCBI Taxonomy" id="2506423"/>
    <lineage>
        <taxon>Bacteria</taxon>
        <taxon>Pseudomonadati</taxon>
        <taxon>Pseudomonadota</taxon>
        <taxon>Alphaproteobacteria</taxon>
        <taxon>Sphingomonadales</taxon>
        <taxon>Sphingomonadaceae</taxon>
        <taxon>Sphingobium</taxon>
    </lineage>
</organism>
<dbReference type="AlphaFoldDB" id="A0A4Q1KKF6"/>
<comment type="caution">
    <text evidence="3">The sequence shown here is derived from an EMBL/GenBank/DDBJ whole genome shotgun (WGS) entry which is preliminary data.</text>
</comment>
<dbReference type="InterPro" id="IPR011055">
    <property type="entry name" value="Dup_hybrid_motif"/>
</dbReference>
<dbReference type="EMBL" id="SBKP01000002">
    <property type="protein sequence ID" value="RXR30361.1"/>
    <property type="molecule type" value="Genomic_DNA"/>
</dbReference>
<feature type="domain" description="M23ase beta-sheet core" evidence="2">
    <location>
        <begin position="187"/>
        <end position="284"/>
    </location>
</feature>
<dbReference type="InterPro" id="IPR050570">
    <property type="entry name" value="Cell_wall_metabolism_enzyme"/>
</dbReference>
<proteinExistence type="predicted"/>
<dbReference type="GO" id="GO:0004222">
    <property type="term" value="F:metalloendopeptidase activity"/>
    <property type="evidence" value="ECO:0007669"/>
    <property type="project" value="TreeGrafter"/>
</dbReference>
<dbReference type="OrthoDB" id="9815245at2"/>
<dbReference type="RefSeq" id="WP_129403111.1">
    <property type="nucleotide sequence ID" value="NZ_SBKP01000002.1"/>
</dbReference>
<sequence length="295" mass="30717">MTRLFPALLSALVLSACVSAPAPKPAPAPPPAPAKTPPARPDFVLEGTARQGGAIYGYAPSHARAVTLNGQPIILAPDGRFLIAFDRDAAPNALLAAELDDGARLAHTLAVAQGDWRIEHVNASPTANVPSAEFQARRPAELARIAAARALMPVSEGWRQAFLWPAKGRISGIFGSQRVYRGTPGSYHNGVDVAAPTGTPFVAPADGVVVLAAADAPFTLEGHLLIVDHGMGLSSAFLHCASLAVKEGDIVRQGQVLGTIGATGRTSGPHLHWGMKWHDARIDPQTLVPSDGPVP</sequence>
<evidence type="ECO:0000313" key="3">
    <source>
        <dbReference type="EMBL" id="RXR30361.1"/>
    </source>
</evidence>
<dbReference type="PROSITE" id="PS51257">
    <property type="entry name" value="PROKAR_LIPOPROTEIN"/>
    <property type="match status" value="1"/>
</dbReference>
<dbReference type="FunFam" id="2.70.70.10:FF:000019">
    <property type="entry name" value="M23 family peptidase"/>
    <property type="match status" value="1"/>
</dbReference>
<evidence type="ECO:0000313" key="4">
    <source>
        <dbReference type="Proteomes" id="UP000290958"/>
    </source>
</evidence>
<keyword evidence="4" id="KW-1185">Reference proteome</keyword>
<accession>A0A4Q1KKF6</accession>
<feature type="chain" id="PRO_5020598128" evidence="1">
    <location>
        <begin position="23"/>
        <end position="295"/>
    </location>
</feature>
<dbReference type="Proteomes" id="UP000290958">
    <property type="component" value="Unassembled WGS sequence"/>
</dbReference>
<feature type="signal peptide" evidence="1">
    <location>
        <begin position="1"/>
        <end position="22"/>
    </location>
</feature>
<evidence type="ECO:0000256" key="1">
    <source>
        <dbReference type="SAM" id="SignalP"/>
    </source>
</evidence>
<dbReference type="InterPro" id="IPR016047">
    <property type="entry name" value="M23ase_b-sheet_dom"/>
</dbReference>
<dbReference type="Gene3D" id="2.70.70.10">
    <property type="entry name" value="Glucose Permease (Domain IIA)"/>
    <property type="match status" value="1"/>
</dbReference>
<name>A0A4Q1KKF6_9SPHN</name>
<dbReference type="CDD" id="cd12797">
    <property type="entry name" value="M23_peptidase"/>
    <property type="match status" value="1"/>
</dbReference>
<dbReference type="SUPFAM" id="SSF51261">
    <property type="entry name" value="Duplicated hybrid motif"/>
    <property type="match status" value="1"/>
</dbReference>
<evidence type="ECO:0000259" key="2">
    <source>
        <dbReference type="Pfam" id="PF01551"/>
    </source>
</evidence>
<dbReference type="Pfam" id="PF01551">
    <property type="entry name" value="Peptidase_M23"/>
    <property type="match status" value="1"/>
</dbReference>
<protein>
    <submittedName>
        <fullName evidence="3">M23 family metallopeptidase</fullName>
    </submittedName>
</protein>
<dbReference type="PANTHER" id="PTHR21666">
    <property type="entry name" value="PEPTIDASE-RELATED"/>
    <property type="match status" value="1"/>
</dbReference>
<keyword evidence="1" id="KW-0732">Signal</keyword>
<gene>
    <name evidence="3" type="ORF">EQG66_03265</name>
</gene>
<dbReference type="PANTHER" id="PTHR21666:SF285">
    <property type="entry name" value="M23 FAMILY METALLOPEPTIDASE"/>
    <property type="match status" value="1"/>
</dbReference>